<sequence>MQNFKLKKNGEFLRFYPEMNPKNLVFLLVASLQIWSIAALTNNADLTVLKAVMDMWENPPPSWEGTDPCGDQWDGIKCINSRVTSITLSSMGLKGQLSGDITNLPELLILDLSYNKDLRGPLPASIGNLKKLRNLILLGCSFSGPIPSSIGSLQQLLFLSLNSNGFSGPIPPSIGNLSELYWLDLADNKLDGSIPVSTGTTPGLDMLVKTKHFHLGKNQLSGEIPPKLFSSDMTLLHVLFDDNKLTGSIPSTLGLVQTLEVIRFDRNSLTGPVPSNLNNLTSVSELFLSNNGLTGPLPNLTGMSFLSYLDMSNNSFDASDFPPWTSTLQSLTTLILEGTQLQGQIPSSFFSLANLQNVVLSNNRLNGTLDIGTVNSGQLQLIDLQSNFISDYTPQPGQNQVYVILVNNPVCQETGVKASFCTDLRPNSSYVTLPNNCVPVPCGSNKISSPNCNCAYPYTGVLVFRAPSFSDLGNINVYVSLQKDLMDSFKSNQLPVDSVSLSNPRKDSSEYLDLNLQVFPSEKDNFNRTVISEIGFLLSNQTFKPPDFFGPYYFIADAYQYFAGEATGSNNSSNTGIIIGAVVGGSALVLLLLLAGLYAYRQKKRAERATELNNPFANWDSTKSNGAGVPQLKGARLFSFEELRKYTNNFSEANDIGSGGYGKVYRGTLPNGELIAIKRAQQESMQGGLEFKTEIELLSRVHHKNLVSLLGFCFDRGEQMLVYEFVPNGSLSDSLSAGKSGIRLDWVRRLKIALGAARGLVYLHELANPPIIHRDIKTNNILLDERLNAKVADFGLSKPMSDTEKGHITTQVKGTLGYLDPEYYMTQQLTEKSDVYSFGVVMLELLTGRKPIERGKYIVREVRMAMDRTKDLYNLHELLDPGIGLETTLKGLDKFVDLAMECVKESGADRPMMGDVVKEIETILQLAGLNPNAESASTSASYEEAGKGSTHPYNKESFYYSGAFPPSKLEPK</sequence>
<dbReference type="EMBL" id="CM004400">
    <property type="protein sequence ID" value="KAG8639640.1"/>
    <property type="molecule type" value="Genomic_DNA"/>
</dbReference>
<evidence type="ECO:0000313" key="1">
    <source>
        <dbReference type="EMBL" id="KAG8639640.1"/>
    </source>
</evidence>
<dbReference type="Proteomes" id="UP000091857">
    <property type="component" value="Chromosome 14"/>
</dbReference>
<reference evidence="2" key="1">
    <citation type="journal article" date="2016" name="Nat. Biotechnol.">
        <title>Sequencing wild and cultivated cassava and related species reveals extensive interspecific hybridization and genetic diversity.</title>
        <authorList>
            <person name="Bredeson J.V."/>
            <person name="Lyons J.B."/>
            <person name="Prochnik S.E."/>
            <person name="Wu G.A."/>
            <person name="Ha C.M."/>
            <person name="Edsinger-Gonzales E."/>
            <person name="Grimwood J."/>
            <person name="Schmutz J."/>
            <person name="Rabbi I.Y."/>
            <person name="Egesi C."/>
            <person name="Nauluvula P."/>
            <person name="Lebot V."/>
            <person name="Ndunguru J."/>
            <person name="Mkamilo G."/>
            <person name="Bart R.S."/>
            <person name="Setter T.L."/>
            <person name="Gleadow R.M."/>
            <person name="Kulakow P."/>
            <person name="Ferguson M.E."/>
            <person name="Rounsley S."/>
            <person name="Rokhsar D.S."/>
        </authorList>
    </citation>
    <scope>NUCLEOTIDE SEQUENCE [LARGE SCALE GENOMIC DNA]</scope>
    <source>
        <strain evidence="2">cv. AM560-2</strain>
    </source>
</reference>
<protein>
    <submittedName>
        <fullName evidence="1">Uncharacterized protein</fullName>
    </submittedName>
</protein>
<name>A0ACB7GHC3_MANES</name>
<proteinExistence type="predicted"/>
<accession>A0ACB7GHC3</accession>
<organism evidence="1 2">
    <name type="scientific">Manihot esculenta</name>
    <name type="common">Cassava</name>
    <name type="synonym">Jatropha manihot</name>
    <dbReference type="NCBI Taxonomy" id="3983"/>
    <lineage>
        <taxon>Eukaryota</taxon>
        <taxon>Viridiplantae</taxon>
        <taxon>Streptophyta</taxon>
        <taxon>Embryophyta</taxon>
        <taxon>Tracheophyta</taxon>
        <taxon>Spermatophyta</taxon>
        <taxon>Magnoliopsida</taxon>
        <taxon>eudicotyledons</taxon>
        <taxon>Gunneridae</taxon>
        <taxon>Pentapetalae</taxon>
        <taxon>rosids</taxon>
        <taxon>fabids</taxon>
        <taxon>Malpighiales</taxon>
        <taxon>Euphorbiaceae</taxon>
        <taxon>Crotonoideae</taxon>
        <taxon>Manihoteae</taxon>
        <taxon>Manihot</taxon>
    </lineage>
</organism>
<keyword evidence="2" id="KW-1185">Reference proteome</keyword>
<gene>
    <name evidence="1" type="ORF">MANES_14G162000v8</name>
</gene>
<evidence type="ECO:0000313" key="2">
    <source>
        <dbReference type="Proteomes" id="UP000091857"/>
    </source>
</evidence>
<comment type="caution">
    <text evidence="1">The sequence shown here is derived from an EMBL/GenBank/DDBJ whole genome shotgun (WGS) entry which is preliminary data.</text>
</comment>